<sequence length="86" mass="9896">MAGPIMVWICFSYYGVKKLIFIEKKINVIKYIRIPTDDLDASAETMGLPEYNFQQGNDPKRTANMIKQWFAAKAVELYHGLLNPLI</sequence>
<dbReference type="Proteomes" id="UP000034350">
    <property type="component" value="Unassembled WGS sequence"/>
</dbReference>
<dbReference type="GO" id="GO:0003676">
    <property type="term" value="F:nucleic acid binding"/>
    <property type="evidence" value="ECO:0007669"/>
    <property type="project" value="InterPro"/>
</dbReference>
<evidence type="ECO:0000313" key="1">
    <source>
        <dbReference type="EMBL" id="KKO73940.1"/>
    </source>
</evidence>
<organism evidence="1 2">
    <name type="scientific">Vairimorpha ceranae</name>
    <dbReference type="NCBI Taxonomy" id="40302"/>
    <lineage>
        <taxon>Eukaryota</taxon>
        <taxon>Fungi</taxon>
        <taxon>Fungi incertae sedis</taxon>
        <taxon>Microsporidia</taxon>
        <taxon>Nosematidae</taxon>
        <taxon>Vairimorpha</taxon>
    </lineage>
</organism>
<dbReference type="InterPro" id="IPR036397">
    <property type="entry name" value="RNaseH_sf"/>
</dbReference>
<protein>
    <submittedName>
        <fullName evidence="1">Transposase</fullName>
    </submittedName>
</protein>
<keyword evidence="2" id="KW-1185">Reference proteome</keyword>
<comment type="caution">
    <text evidence="1">The sequence shown here is derived from an EMBL/GenBank/DDBJ whole genome shotgun (WGS) entry which is preliminary data.</text>
</comment>
<dbReference type="Gene3D" id="3.30.420.10">
    <property type="entry name" value="Ribonuclease H-like superfamily/Ribonuclease H"/>
    <property type="match status" value="1"/>
</dbReference>
<dbReference type="EMBL" id="JPQZ01000167">
    <property type="protein sequence ID" value="KKO73940.1"/>
    <property type="molecule type" value="Genomic_DNA"/>
</dbReference>
<reference evidence="1 2" key="1">
    <citation type="journal article" date="2015" name="Environ. Microbiol.">
        <title>Genome analyses suggest the presence of polyploidy and recent human-driven expansions in eight global populations of the honeybee pathogen Nosema ceranae.</title>
        <authorList>
            <person name="Pelin A."/>
            <person name="Selman M."/>
            <person name="Aris-Brosou S."/>
            <person name="Farinelli L."/>
            <person name="Corradi N."/>
        </authorList>
    </citation>
    <scope>NUCLEOTIDE SEQUENCE [LARGE SCALE GENOMIC DNA]</scope>
    <source>
        <strain evidence="1 2">PA08 1199</strain>
    </source>
</reference>
<evidence type="ECO:0000313" key="2">
    <source>
        <dbReference type="Proteomes" id="UP000034350"/>
    </source>
</evidence>
<dbReference type="RefSeq" id="XP_024329682.1">
    <property type="nucleotide sequence ID" value="XM_024474198.1"/>
</dbReference>
<dbReference type="OrthoDB" id="2193919at2759"/>
<gene>
    <name evidence="1" type="ORF">AAJ76_1670002944</name>
</gene>
<name>A0A0F9WAI5_9MICR</name>
<proteinExistence type="predicted"/>
<dbReference type="VEuPathDB" id="MicrosporidiaDB:AAJ76_1670002944"/>
<dbReference type="AlphaFoldDB" id="A0A0F9WAI5"/>
<dbReference type="GeneID" id="36319108"/>
<accession>A0A0F9WAI5</accession>